<dbReference type="STRING" id="903984.BCR21_00770"/>
<dbReference type="Proteomes" id="UP000094068">
    <property type="component" value="Unassembled WGS sequence"/>
</dbReference>
<evidence type="ECO:0000313" key="3">
    <source>
        <dbReference type="Proteomes" id="UP000094068"/>
    </source>
</evidence>
<evidence type="ECO:0000256" key="1">
    <source>
        <dbReference type="SAM" id="Phobius"/>
    </source>
</evidence>
<comment type="caution">
    <text evidence="2">The sequence shown here is derived from an EMBL/GenBank/DDBJ whole genome shotgun (WGS) entry which is preliminary data.</text>
</comment>
<dbReference type="RefSeq" id="WP_069644620.1">
    <property type="nucleotide sequence ID" value="NZ_MIJZ01000001.1"/>
</dbReference>
<keyword evidence="1" id="KW-0812">Transmembrane</keyword>
<protein>
    <submittedName>
        <fullName evidence="2">Uncharacterized protein</fullName>
    </submittedName>
</protein>
<keyword evidence="1" id="KW-0472">Membrane</keyword>
<feature type="transmembrane region" description="Helical" evidence="1">
    <location>
        <begin position="7"/>
        <end position="24"/>
    </location>
</feature>
<organism evidence="2 3">
    <name type="scientific">Enterococcus ureasiticus</name>
    <dbReference type="NCBI Taxonomy" id="903984"/>
    <lineage>
        <taxon>Bacteria</taxon>
        <taxon>Bacillati</taxon>
        <taxon>Bacillota</taxon>
        <taxon>Bacilli</taxon>
        <taxon>Lactobacillales</taxon>
        <taxon>Enterococcaceae</taxon>
        <taxon>Enterococcus</taxon>
    </lineage>
</organism>
<evidence type="ECO:0000313" key="2">
    <source>
        <dbReference type="EMBL" id="OEG13556.1"/>
    </source>
</evidence>
<dbReference type="AlphaFoldDB" id="A0A1E5GLI1"/>
<accession>A0A1E5GLI1</accession>
<dbReference type="OrthoDB" id="2300285at2"/>
<keyword evidence="1" id="KW-1133">Transmembrane helix</keyword>
<gene>
    <name evidence="2" type="ORF">BCR21_00770</name>
</gene>
<sequence>MALLFEIASFVGAIGFILLIFSFRKDFHTLTSLQKTAFIFLSFSAIIPFCFGLVDGFLSSI</sequence>
<feature type="transmembrane region" description="Helical" evidence="1">
    <location>
        <begin position="36"/>
        <end position="58"/>
    </location>
</feature>
<dbReference type="EMBL" id="MIJZ01000001">
    <property type="protein sequence ID" value="OEG13556.1"/>
    <property type="molecule type" value="Genomic_DNA"/>
</dbReference>
<proteinExistence type="predicted"/>
<reference evidence="3" key="1">
    <citation type="submission" date="2016-09" db="EMBL/GenBank/DDBJ databases">
        <authorList>
            <person name="Gulvik C.A."/>
        </authorList>
    </citation>
    <scope>NUCLEOTIDE SEQUENCE [LARGE SCALE GENOMIC DNA]</scope>
    <source>
        <strain evidence="3">DSM 23328</strain>
    </source>
</reference>
<keyword evidence="3" id="KW-1185">Reference proteome</keyword>
<name>A0A1E5GLI1_9ENTE</name>